<keyword evidence="5" id="KW-1185">Reference proteome</keyword>
<dbReference type="PRINTS" id="PR01210">
    <property type="entry name" value="GGTRANSPTASE"/>
</dbReference>
<evidence type="ECO:0000313" key="4">
    <source>
        <dbReference type="EMBL" id="CAH1997285.1"/>
    </source>
</evidence>
<feature type="binding site" evidence="3">
    <location>
        <position position="424"/>
    </location>
    <ligand>
        <name>L-glutamate</name>
        <dbReference type="ChEBI" id="CHEBI:29985"/>
    </ligand>
</feature>
<feature type="binding site" evidence="3">
    <location>
        <begin position="400"/>
        <end position="402"/>
    </location>
    <ligand>
        <name>L-glutamate</name>
        <dbReference type="ChEBI" id="CHEBI:29985"/>
    </ligand>
</feature>
<dbReference type="EMBL" id="CAKOFQ010007281">
    <property type="protein sequence ID" value="CAH1997285.1"/>
    <property type="molecule type" value="Genomic_DNA"/>
</dbReference>
<accession>A0A9P0PSI8</accession>
<dbReference type="InterPro" id="IPR000101">
    <property type="entry name" value="GGT_peptidase"/>
</dbReference>
<organism evidence="4 5">
    <name type="scientific">Acanthoscelides obtectus</name>
    <name type="common">Bean weevil</name>
    <name type="synonym">Bruchus obtectus</name>
    <dbReference type="NCBI Taxonomy" id="200917"/>
    <lineage>
        <taxon>Eukaryota</taxon>
        <taxon>Metazoa</taxon>
        <taxon>Ecdysozoa</taxon>
        <taxon>Arthropoda</taxon>
        <taxon>Hexapoda</taxon>
        <taxon>Insecta</taxon>
        <taxon>Pterygota</taxon>
        <taxon>Neoptera</taxon>
        <taxon>Endopterygota</taxon>
        <taxon>Coleoptera</taxon>
        <taxon>Polyphaga</taxon>
        <taxon>Cucujiformia</taxon>
        <taxon>Chrysomeloidea</taxon>
        <taxon>Chrysomelidae</taxon>
        <taxon>Bruchinae</taxon>
        <taxon>Bruchini</taxon>
        <taxon>Acanthoscelides</taxon>
    </lineage>
</organism>
<dbReference type="InterPro" id="IPR043137">
    <property type="entry name" value="GGT_ssub_C"/>
</dbReference>
<dbReference type="GO" id="GO:0006751">
    <property type="term" value="P:glutathione catabolic process"/>
    <property type="evidence" value="ECO:0007669"/>
    <property type="project" value="InterPro"/>
</dbReference>
<comment type="caution">
    <text evidence="4">The sequence shown here is derived from an EMBL/GenBank/DDBJ whole genome shotgun (WGS) entry which is preliminary data.</text>
</comment>
<dbReference type="InterPro" id="IPR043138">
    <property type="entry name" value="GGT_lsub"/>
</dbReference>
<dbReference type="AlphaFoldDB" id="A0A9P0PSI8"/>
<sequence length="586" mass="64198">MLLSNFVRSKWKLLMLISLILLGVLVLTVTILLTLPTLGKAAKGAVVSNVEICAEIGKSILEKGGTAADAAIAVLFCEGVTIPECMGLGGGFLLTHYQKSTNEVTCLNARETAPENAYEDMYNGNRFASQFGGLAVAVPGELIGYWTLYNRLGRGVPWADILQPSIDLCEKGFPVGGFLAKSLHEERLLGGAVTRELAMNPQTKKIYKEGEIMKRPRLAKTLRIIAKEGGMALHDGVLTNEFVKDVQERGGILTVNDMKNYKPVWVKPVHSTFSNGQSMYSIPVPGSGVVLALILNILDQFLVRGNFYTAINYQRVIESFKFAYGARTKLGDRDTAYMQTVISGMLSKDYARDLRSYIYDKNTFDSIEYYGANTTFEEDHGTAHISVLAPNGDAVAVTSTINGRWGAYFGSLSTGIILNNQMDDFSSPGYQNQYGLPPSPANFIMPGRRPMSSMSPTIILNDKGDVVMIIGAAGGSMITTSVAQIIVKHLWYGVDLKTAMDESRVHHQLMPNDLLIEDKFKIEYEKLLGQIEKIGHNIQFTYQADGFCAVTSISHVNSGNVVGVPDVRRKTAARSAFRNAEDRSHS</sequence>
<dbReference type="FunFam" id="3.60.20.40:FF:000001">
    <property type="entry name" value="Gamma-glutamyltranspeptidase 1"/>
    <property type="match status" value="1"/>
</dbReference>
<dbReference type="NCBIfam" id="TIGR00066">
    <property type="entry name" value="g_glut_trans"/>
    <property type="match status" value="1"/>
</dbReference>
<evidence type="ECO:0000313" key="5">
    <source>
        <dbReference type="Proteomes" id="UP001152888"/>
    </source>
</evidence>
<feature type="binding site" evidence="3">
    <location>
        <position position="475"/>
    </location>
    <ligand>
        <name>L-glutamate</name>
        <dbReference type="ChEBI" id="CHEBI:29985"/>
    </ligand>
</feature>
<dbReference type="Gene3D" id="1.10.246.130">
    <property type="match status" value="1"/>
</dbReference>
<keyword evidence="1" id="KW-1199">Hemostasis impairing toxin</keyword>
<dbReference type="GO" id="GO:0036374">
    <property type="term" value="F:glutathione hydrolase activity"/>
    <property type="evidence" value="ECO:0007669"/>
    <property type="project" value="InterPro"/>
</dbReference>
<feature type="binding site" evidence="3">
    <location>
        <position position="110"/>
    </location>
    <ligand>
        <name>L-glutamate</name>
        <dbReference type="ChEBI" id="CHEBI:29985"/>
    </ligand>
</feature>
<evidence type="ECO:0000256" key="1">
    <source>
        <dbReference type="ARBA" id="ARBA00084097"/>
    </source>
</evidence>
<gene>
    <name evidence="4" type="ORF">ACAOBT_LOCUS23655</name>
</gene>
<dbReference type="FunFam" id="1.10.246.130:FF:000001">
    <property type="entry name" value="Gamma-glutamyltransferase 5 isoform 1"/>
    <property type="match status" value="1"/>
</dbReference>
<dbReference type="PANTHER" id="PTHR11686:SF72">
    <property type="entry name" value="GAMMA-GLUTAMYL TRANSPEPTIDASE, ISOFORM A"/>
    <property type="match status" value="1"/>
</dbReference>
<name>A0A9P0PSI8_ACAOB</name>
<keyword evidence="1" id="KW-1202">Platelet aggregation activating toxin</keyword>
<dbReference type="Pfam" id="PF01019">
    <property type="entry name" value="G_glu_transpept"/>
    <property type="match status" value="1"/>
</dbReference>
<feature type="binding site" evidence="3">
    <location>
        <begin position="452"/>
        <end position="453"/>
    </location>
    <ligand>
        <name>L-glutamate</name>
        <dbReference type="ChEBI" id="CHEBI:29985"/>
    </ligand>
</feature>
<evidence type="ECO:0000256" key="3">
    <source>
        <dbReference type="PIRSR" id="PIRSR600101-2"/>
    </source>
</evidence>
<proteinExistence type="predicted"/>
<evidence type="ECO:0000256" key="2">
    <source>
        <dbReference type="PIRSR" id="PIRSR600101-1"/>
    </source>
</evidence>
<dbReference type="GO" id="GO:0005886">
    <property type="term" value="C:plasma membrane"/>
    <property type="evidence" value="ECO:0007669"/>
    <property type="project" value="TreeGrafter"/>
</dbReference>
<dbReference type="SUPFAM" id="SSF56235">
    <property type="entry name" value="N-terminal nucleophile aminohydrolases (Ntn hydrolases)"/>
    <property type="match status" value="1"/>
</dbReference>
<dbReference type="Gene3D" id="3.60.20.40">
    <property type="match status" value="1"/>
</dbReference>
<dbReference type="PANTHER" id="PTHR11686">
    <property type="entry name" value="GAMMA GLUTAMYL TRANSPEPTIDASE"/>
    <property type="match status" value="1"/>
</dbReference>
<keyword evidence="1" id="KW-0800">Toxin</keyword>
<feature type="active site" description="Nucleophile" evidence="2">
    <location>
        <position position="382"/>
    </location>
</feature>
<dbReference type="InterPro" id="IPR029055">
    <property type="entry name" value="Ntn_hydrolases_N"/>
</dbReference>
<reference evidence="4" key="1">
    <citation type="submission" date="2022-03" db="EMBL/GenBank/DDBJ databases">
        <authorList>
            <person name="Sayadi A."/>
        </authorList>
    </citation>
    <scope>NUCLEOTIDE SEQUENCE</scope>
</reference>
<protein>
    <submittedName>
        <fullName evidence="4">Uncharacterized protein</fullName>
    </submittedName>
</protein>
<dbReference type="OrthoDB" id="1081007at2759"/>
<dbReference type="Proteomes" id="UP001152888">
    <property type="component" value="Unassembled WGS sequence"/>
</dbReference>